<accession>A0A1T4MTG5</accession>
<protein>
    <submittedName>
        <fullName evidence="2">TIGR02147 family protein</fullName>
    </submittedName>
</protein>
<dbReference type="RefSeq" id="WP_078776329.1">
    <property type="nucleotide sequence ID" value="NZ_FUWU01000020.1"/>
</dbReference>
<evidence type="ECO:0000259" key="1">
    <source>
        <dbReference type="Pfam" id="PF14394"/>
    </source>
</evidence>
<name>A0A1T4MTG5_9BACT</name>
<gene>
    <name evidence="2" type="ORF">SAMN02745108_01366</name>
</gene>
<proteinExistence type="predicted"/>
<dbReference type="EMBL" id="FUWU01000020">
    <property type="protein sequence ID" value="SJZ70124.1"/>
    <property type="molecule type" value="Genomic_DNA"/>
</dbReference>
<feature type="domain" description="DUF4423" evidence="1">
    <location>
        <begin position="107"/>
        <end position="270"/>
    </location>
</feature>
<sequence>MDKLSPFQFLDYREYLTAFFESKKAKSPWYSYKVFGDGVGLDQSQVFRILQKNLHISKRALPRFIEYLKLDEKEAQYFEKLVEFGRARRESDTRRLFAEALALKGATSRDLKADQYELYACWYHSAVRTLLGFVRIRDDYAALGAMVSPPISADEAKNAVTLLSRLGLAVRDAEGFWKLSDLTLRAGGAALQAKRVRAYQAESMKLAMQSLEIHDKSKRDINVMNMALDESAFRDCLAILENARDEIRARVEKVHSPDRVMRLATAFFPVAFSKEVSSS</sequence>
<dbReference type="AlphaFoldDB" id="A0A1T4MTG5"/>
<dbReference type="Pfam" id="PF14394">
    <property type="entry name" value="DUF4423"/>
    <property type="match status" value="1"/>
</dbReference>
<reference evidence="2 3" key="1">
    <citation type="submission" date="2017-02" db="EMBL/GenBank/DDBJ databases">
        <authorList>
            <person name="Peterson S.W."/>
        </authorList>
    </citation>
    <scope>NUCLEOTIDE SEQUENCE [LARGE SCALE GENOMIC DNA]</scope>
    <source>
        <strain evidence="2 3">ATCC 43854</strain>
    </source>
</reference>
<dbReference type="NCBIfam" id="TIGR02147">
    <property type="entry name" value="Fsuc_second"/>
    <property type="match status" value="1"/>
</dbReference>
<evidence type="ECO:0000313" key="2">
    <source>
        <dbReference type="EMBL" id="SJZ70124.1"/>
    </source>
</evidence>
<dbReference type="Proteomes" id="UP000190449">
    <property type="component" value="Unassembled WGS sequence"/>
</dbReference>
<dbReference type="STRING" id="28122.SAMN02745108_01366"/>
<evidence type="ECO:0000313" key="3">
    <source>
        <dbReference type="Proteomes" id="UP000190449"/>
    </source>
</evidence>
<organism evidence="2 3">
    <name type="scientific">Fibrobacter intestinalis</name>
    <dbReference type="NCBI Taxonomy" id="28122"/>
    <lineage>
        <taxon>Bacteria</taxon>
        <taxon>Pseudomonadati</taxon>
        <taxon>Fibrobacterota</taxon>
        <taxon>Fibrobacteria</taxon>
        <taxon>Fibrobacterales</taxon>
        <taxon>Fibrobacteraceae</taxon>
        <taxon>Fibrobacter</taxon>
    </lineage>
</organism>
<dbReference type="InterPro" id="IPR025537">
    <property type="entry name" value="DUF4423"/>
</dbReference>
<dbReference type="InterPro" id="IPR011873">
    <property type="entry name" value="CHP02147"/>
</dbReference>